<keyword evidence="6" id="KW-0521">NADP</keyword>
<gene>
    <name evidence="9" type="primary">rfbD</name>
    <name evidence="9" type="ORF">ABXS05_21605</name>
</gene>
<evidence type="ECO:0000256" key="6">
    <source>
        <dbReference type="RuleBase" id="RU364082"/>
    </source>
</evidence>
<dbReference type="CDD" id="cd05254">
    <property type="entry name" value="dTDP_HR_like_SDR_e"/>
    <property type="match status" value="1"/>
</dbReference>
<dbReference type="NCBIfam" id="TIGR01214">
    <property type="entry name" value="rmlD"/>
    <property type="match status" value="1"/>
</dbReference>
<comment type="caution">
    <text evidence="9">The sequence shown here is derived from an EMBL/GenBank/DDBJ whole genome shotgun (WGS) entry which is preliminary data.</text>
</comment>
<sequence>MRIVVTGREGQLARSLQAVGASSGVDIVCLGRPGLDLAEPASIPEALLASGADAVINAAAYTAVDRAESEPEKAHAVNAVGAGLVAEAAQRLGVPIVHVSTDYVFDGAAGHPYREEDRVCPLGVYGASKHEGELRVAAANPRHVICRTSWVYSPHGQNFVKTMLRLAGERDEVGVVSDQFGCPTYALDLAETLLRIARKVVEEKAAASPLFGVFHVAGSGEASWADLAEAVFAASASSGGPSARVRHIETKDYPTPARRPADSRLDTARLQQRYGIALPDWRASVADCVSRLQAGRAGAGSPSPVSPLASS</sequence>
<name>A0ABV3PRQ8_9HYPH</name>
<keyword evidence="6 9" id="KW-0560">Oxidoreductase</keyword>
<evidence type="ECO:0000313" key="9">
    <source>
        <dbReference type="EMBL" id="MEW9308166.1"/>
    </source>
</evidence>
<evidence type="ECO:0000256" key="1">
    <source>
        <dbReference type="ARBA" id="ARBA00004781"/>
    </source>
</evidence>
<feature type="domain" description="RmlD-like substrate binding" evidence="8">
    <location>
        <begin position="1"/>
        <end position="293"/>
    </location>
</feature>
<comment type="cofactor">
    <cofactor evidence="6">
        <name>Mg(2+)</name>
        <dbReference type="ChEBI" id="CHEBI:18420"/>
    </cofactor>
    <text evidence="6">Binds 1 Mg(2+) ion per monomer.</text>
</comment>
<organism evidence="9 10">
    <name type="scientific">Labrys neptuniae</name>
    <dbReference type="NCBI Taxonomy" id="376174"/>
    <lineage>
        <taxon>Bacteria</taxon>
        <taxon>Pseudomonadati</taxon>
        <taxon>Pseudomonadota</taxon>
        <taxon>Alphaproteobacteria</taxon>
        <taxon>Hyphomicrobiales</taxon>
        <taxon>Xanthobacteraceae</taxon>
        <taxon>Labrys</taxon>
    </lineage>
</organism>
<comment type="catalytic activity">
    <reaction evidence="5 6">
        <text>dTDP-beta-L-rhamnose + NADP(+) = dTDP-4-dehydro-beta-L-rhamnose + NADPH + H(+)</text>
        <dbReference type="Rhea" id="RHEA:21796"/>
        <dbReference type="ChEBI" id="CHEBI:15378"/>
        <dbReference type="ChEBI" id="CHEBI:57510"/>
        <dbReference type="ChEBI" id="CHEBI:57783"/>
        <dbReference type="ChEBI" id="CHEBI:58349"/>
        <dbReference type="ChEBI" id="CHEBI:62830"/>
        <dbReference type="EC" id="1.1.1.133"/>
    </reaction>
</comment>
<dbReference type="Proteomes" id="UP001555786">
    <property type="component" value="Unassembled WGS sequence"/>
</dbReference>
<evidence type="ECO:0000259" key="8">
    <source>
        <dbReference type="Pfam" id="PF04321"/>
    </source>
</evidence>
<comment type="function">
    <text evidence="6">Catalyzes the reduction of dTDP-6-deoxy-L-lyxo-4-hexulose to yield dTDP-L-rhamnose.</text>
</comment>
<dbReference type="RefSeq" id="WP_367625354.1">
    <property type="nucleotide sequence ID" value="NZ_JBFNQD010000008.1"/>
</dbReference>
<keyword evidence="10" id="KW-1185">Reference proteome</keyword>
<feature type="region of interest" description="Disordered" evidence="7">
    <location>
        <begin position="238"/>
        <end position="262"/>
    </location>
</feature>
<dbReference type="SUPFAM" id="SSF51735">
    <property type="entry name" value="NAD(P)-binding Rossmann-fold domains"/>
    <property type="match status" value="1"/>
</dbReference>
<proteinExistence type="inferred from homology"/>
<dbReference type="EMBL" id="JBFNQD010000008">
    <property type="protein sequence ID" value="MEW9308166.1"/>
    <property type="molecule type" value="Genomic_DNA"/>
</dbReference>
<evidence type="ECO:0000256" key="2">
    <source>
        <dbReference type="ARBA" id="ARBA00010944"/>
    </source>
</evidence>
<evidence type="ECO:0000256" key="3">
    <source>
        <dbReference type="ARBA" id="ARBA00012929"/>
    </source>
</evidence>
<dbReference type="EC" id="1.1.1.133" evidence="3 6"/>
<protein>
    <recommendedName>
        <fullName evidence="4 6">dTDP-4-dehydrorhamnose reductase</fullName>
        <ecNumber evidence="3 6">1.1.1.133</ecNumber>
    </recommendedName>
</protein>
<dbReference type="InterPro" id="IPR036291">
    <property type="entry name" value="NAD(P)-bd_dom_sf"/>
</dbReference>
<comment type="pathway">
    <text evidence="1 6">Carbohydrate biosynthesis; dTDP-L-rhamnose biosynthesis.</text>
</comment>
<accession>A0ABV3PRQ8</accession>
<dbReference type="GO" id="GO:0008831">
    <property type="term" value="F:dTDP-4-dehydrorhamnose reductase activity"/>
    <property type="evidence" value="ECO:0007669"/>
    <property type="project" value="UniProtKB-EC"/>
</dbReference>
<evidence type="ECO:0000256" key="5">
    <source>
        <dbReference type="ARBA" id="ARBA00048200"/>
    </source>
</evidence>
<reference evidence="9 10" key="1">
    <citation type="submission" date="2024-07" db="EMBL/GenBank/DDBJ databases">
        <title>Description of Labrys sedimenti sp. nov., isolated from a diclofenac-degrading enrichment culture.</title>
        <authorList>
            <person name="Tancsics A."/>
            <person name="Csepanyi A."/>
        </authorList>
    </citation>
    <scope>NUCLEOTIDE SEQUENCE [LARGE SCALE GENOMIC DNA]</scope>
    <source>
        <strain evidence="9 10">LMG 23578</strain>
    </source>
</reference>
<evidence type="ECO:0000256" key="4">
    <source>
        <dbReference type="ARBA" id="ARBA00017099"/>
    </source>
</evidence>
<dbReference type="Gene3D" id="3.90.25.10">
    <property type="entry name" value="UDP-galactose 4-epimerase, domain 1"/>
    <property type="match status" value="1"/>
</dbReference>
<comment type="similarity">
    <text evidence="2 6">Belongs to the dTDP-4-dehydrorhamnose reductase family.</text>
</comment>
<evidence type="ECO:0000256" key="7">
    <source>
        <dbReference type="SAM" id="MobiDB-lite"/>
    </source>
</evidence>
<dbReference type="PANTHER" id="PTHR10491">
    <property type="entry name" value="DTDP-4-DEHYDRORHAMNOSE REDUCTASE"/>
    <property type="match status" value="1"/>
</dbReference>
<evidence type="ECO:0000313" key="10">
    <source>
        <dbReference type="Proteomes" id="UP001555786"/>
    </source>
</evidence>
<dbReference type="InterPro" id="IPR029903">
    <property type="entry name" value="RmlD-like-bd"/>
</dbReference>
<dbReference type="Gene3D" id="3.40.50.720">
    <property type="entry name" value="NAD(P)-binding Rossmann-like Domain"/>
    <property type="match status" value="1"/>
</dbReference>
<dbReference type="InterPro" id="IPR005913">
    <property type="entry name" value="dTDP_dehydrorham_reduct"/>
</dbReference>
<dbReference type="Pfam" id="PF04321">
    <property type="entry name" value="RmlD_sub_bind"/>
    <property type="match status" value="1"/>
</dbReference>
<dbReference type="PANTHER" id="PTHR10491:SF4">
    <property type="entry name" value="METHIONINE ADENOSYLTRANSFERASE 2 SUBUNIT BETA"/>
    <property type="match status" value="1"/>
</dbReference>